<feature type="domain" description="RSE1/DDB1/CPSF1 first beta-propeller" evidence="2">
    <location>
        <begin position="57"/>
        <end position="458"/>
    </location>
</feature>
<dbReference type="EMBL" id="JAUIRO010000004">
    <property type="protein sequence ID" value="KAK0718199.1"/>
    <property type="molecule type" value="Genomic_DNA"/>
</dbReference>
<accession>A0AA40ALU8</accession>
<keyword evidence="5" id="KW-1185">Reference proteome</keyword>
<evidence type="ECO:0000259" key="2">
    <source>
        <dbReference type="Pfam" id="PF10433"/>
    </source>
</evidence>
<gene>
    <name evidence="4" type="ORF">B0T26DRAFT_318842</name>
</gene>
<dbReference type="RefSeq" id="XP_060296992.1">
    <property type="nucleotide sequence ID" value="XM_060434358.1"/>
</dbReference>
<dbReference type="GeneID" id="85317628"/>
<evidence type="ECO:0000313" key="4">
    <source>
        <dbReference type="EMBL" id="KAK0718199.1"/>
    </source>
</evidence>
<dbReference type="Proteomes" id="UP001172101">
    <property type="component" value="Unassembled WGS sequence"/>
</dbReference>
<feature type="domain" description="RSE1/DDB1/CPSF1 second beta-propeller" evidence="3">
    <location>
        <begin position="538"/>
        <end position="812"/>
    </location>
</feature>
<feature type="region of interest" description="Disordered" evidence="1">
    <location>
        <begin position="119"/>
        <end position="148"/>
    </location>
</feature>
<evidence type="ECO:0000259" key="3">
    <source>
        <dbReference type="Pfam" id="PF23726"/>
    </source>
</evidence>
<dbReference type="PANTHER" id="PTHR10644">
    <property type="entry name" value="DNA REPAIR/RNA PROCESSING CPSF FAMILY"/>
    <property type="match status" value="1"/>
</dbReference>
<sequence>MAFQTNILRGGEWVTETVDLMAVLKANSNAKGSKRQRPLKPPQCGILTRTVVESSLINSILPVRIRSPQHNDVAFVGDHTVQICEFRRDGQLKDIIRKNDFGSRIRNACVIGSFDIKDDEGDEPQWPPPAVTTEDDEPMSSGFSQRRPVSQLPPQLLMVTLECGDCVFLFVGAGSGGKPEFVESRFASPRYQLIYPGFHLAVDPSSRYVALACAEDFFVVYELESLPDLNQRHMRNEPLNPVRSYRPRSVQGVIHKVDFLYPRPGDDHHIILLLIIVKNGKSRMVTYEWEVGNDLKTVFAEEKQGHRMPVENQMPVLLIPLTVRSAFIAISPSQVAVCTGGLFGPPNFEKIGMETRPATDTYHGRDQPLWTAWARPFRLSPYFKTRDCIYLAREDGIVIFIEADSESALDRSTFMDKFDCNISTAFTCLFDQYTDVLVMGSDSGPGTIWKVPARQPLELLGTIPNWAPSVDFITTDEFSTWNPDAADQGGNMVAQSRNQFRQPDRVFATSGRGKKGTVTEYRNGLRANIGLDLEYGAGVKEVWLFPSSHSGAPQDHHLLLSMPDCSIILSLSEDFAQASELEPGSTPYDLSSPTLAISHSDHFTVQITKQSIVLLAASRRAQFSYDEILESSSPIFVSDGAALVNYVAIATHNDSRFQIHTFKIDVPQLSLVYDATFAVEGEITCLSLGARFTVLAGLWKDGQPFLARTQPQTVTGALEMIKLTEHLSKSASNASPDELAPIEAIGSIVSVWNTILLGTRSGDVIIVSDIAGSLSVEGEKFGKTTADVTCTYHTNNADPTVLVSCDKNLVLLGAYDAGSSQTDPLQPRTKSRVWVVDASNLGSAPPPVDFGVAVNIPSQSPDITPILVVSGARLLLADMNHTPGPVHRHIPVDGTPTKLIYSQSLRCLIAAVNIGNKPTLKFIHPDSGEDIGQPTDRSGIPADFISGLGKSGDRVFGLTEWEYTKGDNTWRFVLVATREGRLIVVSTERGSSQEGGPRVIRYRTKFQKRYERPIYSVLGYEEGVICCVGQTIHWDVLDTVEKKLKHVKSFEVGSPATSLRISNGKLLALTSRDSLEIIDQSGLEDAVAGLSHVDPRRRNAIHLIEVAGAQPEEPLGNIILLADRDCGIGGLWVPWQVPGKDCELVFEAELPTSIRRFRRGKTRPVWEQGRHRPKYGRLVSTVDDAEILGISLDGSMQHFTLLSMDTWRFLRFIQNVALASHELFSFTCESRRGDHGTANLEPTPYMEPLVGRGTDMQVDGDLLRRCLDKRILERLMSPPSRESRFTELLDELDDGQHTAGLAAEGDRDRYFGLAYEILDYFLRPVL</sequence>
<evidence type="ECO:0000256" key="1">
    <source>
        <dbReference type="SAM" id="MobiDB-lite"/>
    </source>
</evidence>
<organism evidence="4 5">
    <name type="scientific">Lasiosphaeria miniovina</name>
    <dbReference type="NCBI Taxonomy" id="1954250"/>
    <lineage>
        <taxon>Eukaryota</taxon>
        <taxon>Fungi</taxon>
        <taxon>Dikarya</taxon>
        <taxon>Ascomycota</taxon>
        <taxon>Pezizomycotina</taxon>
        <taxon>Sordariomycetes</taxon>
        <taxon>Sordariomycetidae</taxon>
        <taxon>Sordariales</taxon>
        <taxon>Lasiosphaeriaceae</taxon>
        <taxon>Lasiosphaeria</taxon>
    </lineage>
</organism>
<dbReference type="InterPro" id="IPR058543">
    <property type="entry name" value="Beta-prop_RSE1/DDB1/CPSF1_2nd"/>
</dbReference>
<dbReference type="InterPro" id="IPR050358">
    <property type="entry name" value="RSE1/DDB1/CFT1"/>
</dbReference>
<proteinExistence type="predicted"/>
<dbReference type="InterPro" id="IPR018846">
    <property type="entry name" value="Beta-prop_RSE1/DDB1/CPSF1_1st"/>
</dbReference>
<reference evidence="4" key="1">
    <citation type="submission" date="2023-06" db="EMBL/GenBank/DDBJ databases">
        <title>Genome-scale phylogeny and comparative genomics of the fungal order Sordariales.</title>
        <authorList>
            <consortium name="Lawrence Berkeley National Laboratory"/>
            <person name="Hensen N."/>
            <person name="Bonometti L."/>
            <person name="Westerberg I."/>
            <person name="Brannstrom I.O."/>
            <person name="Guillou S."/>
            <person name="Cros-Aarteil S."/>
            <person name="Calhoun S."/>
            <person name="Haridas S."/>
            <person name="Kuo A."/>
            <person name="Mondo S."/>
            <person name="Pangilinan J."/>
            <person name="Riley R."/>
            <person name="LaButti K."/>
            <person name="Andreopoulos B."/>
            <person name="Lipzen A."/>
            <person name="Chen C."/>
            <person name="Yanf M."/>
            <person name="Daum C."/>
            <person name="Ng V."/>
            <person name="Clum A."/>
            <person name="Steindorff A."/>
            <person name="Ohm R."/>
            <person name="Martin F."/>
            <person name="Silar P."/>
            <person name="Natvig D."/>
            <person name="Lalanne C."/>
            <person name="Gautier V."/>
            <person name="Ament-velasquez S.L."/>
            <person name="Kruys A."/>
            <person name="Hutchinson M.I."/>
            <person name="Powell A.J."/>
            <person name="Barry K."/>
            <person name="Miller A.N."/>
            <person name="Grigoriev I.V."/>
            <person name="Debuchy R."/>
            <person name="Gladieux P."/>
            <person name="Thoren M.H."/>
            <person name="Johannesson H."/>
        </authorList>
    </citation>
    <scope>NUCLEOTIDE SEQUENCE</scope>
    <source>
        <strain evidence="4">SMH2392-1A</strain>
    </source>
</reference>
<evidence type="ECO:0000313" key="5">
    <source>
        <dbReference type="Proteomes" id="UP001172101"/>
    </source>
</evidence>
<dbReference type="InterPro" id="IPR015943">
    <property type="entry name" value="WD40/YVTN_repeat-like_dom_sf"/>
</dbReference>
<dbReference type="Pfam" id="PF23726">
    <property type="entry name" value="Beta-prop_RSE1_2nd"/>
    <property type="match status" value="1"/>
</dbReference>
<comment type="caution">
    <text evidence="4">The sequence shown here is derived from an EMBL/GenBank/DDBJ whole genome shotgun (WGS) entry which is preliminary data.</text>
</comment>
<dbReference type="Gene3D" id="2.130.10.10">
    <property type="entry name" value="YVTN repeat-like/Quinoprotein amine dehydrogenase"/>
    <property type="match status" value="2"/>
</dbReference>
<protein>
    <submittedName>
        <fullName evidence="4">Mono-functional DNA-alkylating methyl methanesulfonate N-term-domain-containing protein</fullName>
    </submittedName>
</protein>
<dbReference type="SUPFAM" id="SSF82171">
    <property type="entry name" value="DPP6 N-terminal domain-like"/>
    <property type="match status" value="1"/>
</dbReference>
<name>A0AA40ALU8_9PEZI</name>
<dbReference type="Pfam" id="PF10433">
    <property type="entry name" value="Beta-prop_RSE1_1st"/>
    <property type="match status" value="1"/>
</dbReference>